<accession>L0D9F1</accession>
<keyword evidence="2" id="KW-1185">Reference proteome</keyword>
<dbReference type="AlphaFoldDB" id="L0D9F1"/>
<evidence type="ECO:0000313" key="2">
    <source>
        <dbReference type="Proteomes" id="UP000010798"/>
    </source>
</evidence>
<reference evidence="1 2" key="1">
    <citation type="submission" date="2012-02" db="EMBL/GenBank/DDBJ databases">
        <title>Complete sequence of chromosome of Singulisphaera acidiphila DSM 18658.</title>
        <authorList>
            <consortium name="US DOE Joint Genome Institute (JGI-PGF)"/>
            <person name="Lucas S."/>
            <person name="Copeland A."/>
            <person name="Lapidus A."/>
            <person name="Glavina del Rio T."/>
            <person name="Dalin E."/>
            <person name="Tice H."/>
            <person name="Bruce D."/>
            <person name="Goodwin L."/>
            <person name="Pitluck S."/>
            <person name="Peters L."/>
            <person name="Ovchinnikova G."/>
            <person name="Chertkov O."/>
            <person name="Kyrpides N."/>
            <person name="Mavromatis K."/>
            <person name="Ivanova N."/>
            <person name="Brettin T."/>
            <person name="Detter J.C."/>
            <person name="Han C."/>
            <person name="Larimer F."/>
            <person name="Land M."/>
            <person name="Hauser L."/>
            <person name="Markowitz V."/>
            <person name="Cheng J.-F."/>
            <person name="Hugenholtz P."/>
            <person name="Woyke T."/>
            <person name="Wu D."/>
            <person name="Tindall B."/>
            <person name="Pomrenke H."/>
            <person name="Brambilla E."/>
            <person name="Klenk H.-P."/>
            <person name="Eisen J.A."/>
        </authorList>
    </citation>
    <scope>NUCLEOTIDE SEQUENCE [LARGE SCALE GENOMIC DNA]</scope>
    <source>
        <strain evidence="2">ATCC BAA-1392 / DSM 18658 / VKM B-2454 / MOB10</strain>
    </source>
</reference>
<protein>
    <submittedName>
        <fullName evidence="1">Uncharacterized protein</fullName>
    </submittedName>
</protein>
<dbReference type="RefSeq" id="WP_015245189.1">
    <property type="nucleotide sequence ID" value="NC_019892.1"/>
</dbReference>
<dbReference type="KEGG" id="saci:Sinac_1641"/>
<proteinExistence type="predicted"/>
<dbReference type="Proteomes" id="UP000010798">
    <property type="component" value="Chromosome"/>
</dbReference>
<dbReference type="EMBL" id="CP003364">
    <property type="protein sequence ID" value="AGA26019.1"/>
    <property type="molecule type" value="Genomic_DNA"/>
</dbReference>
<name>L0D9F1_SINAD</name>
<dbReference type="STRING" id="886293.Sinac_1641"/>
<gene>
    <name evidence="1" type="ordered locus">Sinac_1641</name>
</gene>
<evidence type="ECO:0000313" key="1">
    <source>
        <dbReference type="EMBL" id="AGA26019.1"/>
    </source>
</evidence>
<sequence length="117" mass="12930">MGTKESLKELIFRELVTQGISNAFNAANAVVSAYDNVEVSVYITSIPEARDPARLPVVHFRMAKEDEPWLGDLDAWATMHLPMQVMSKRMKASLAVHGIEPSHSEPMVIKSGSGYTQ</sequence>
<dbReference type="HOGENOM" id="CLU_2083279_0_0_0"/>
<organism evidence="1 2">
    <name type="scientific">Singulisphaera acidiphila (strain ATCC BAA-1392 / DSM 18658 / VKM B-2454 / MOB10)</name>
    <dbReference type="NCBI Taxonomy" id="886293"/>
    <lineage>
        <taxon>Bacteria</taxon>
        <taxon>Pseudomonadati</taxon>
        <taxon>Planctomycetota</taxon>
        <taxon>Planctomycetia</taxon>
        <taxon>Isosphaerales</taxon>
        <taxon>Isosphaeraceae</taxon>
        <taxon>Singulisphaera</taxon>
    </lineage>
</organism>